<dbReference type="CDD" id="cd00229">
    <property type="entry name" value="SGNH_hydrolase"/>
    <property type="match status" value="1"/>
</dbReference>
<dbReference type="EMBL" id="JAKWFO010000011">
    <property type="protein sequence ID" value="KAI9633321.1"/>
    <property type="molecule type" value="Genomic_DNA"/>
</dbReference>
<dbReference type="RefSeq" id="XP_052943098.1">
    <property type="nucleotide sequence ID" value="XM_053087734.1"/>
</dbReference>
<dbReference type="SUPFAM" id="SSF52266">
    <property type="entry name" value="SGNH hydrolase"/>
    <property type="match status" value="1"/>
</dbReference>
<evidence type="ECO:0000313" key="3">
    <source>
        <dbReference type="EMBL" id="KAI9633321.1"/>
    </source>
</evidence>
<reference evidence="3" key="1">
    <citation type="journal article" date="2022" name="G3 (Bethesda)">
        <title>High quality genome of the basidiomycete yeast Dioszegia hungarica PDD-24b-2 isolated from cloud water.</title>
        <authorList>
            <person name="Jarrige D."/>
            <person name="Haridas S."/>
            <person name="Bleykasten-Grosshans C."/>
            <person name="Joly M."/>
            <person name="Nadalig T."/>
            <person name="Sancelme M."/>
            <person name="Vuilleumier S."/>
            <person name="Grigoriev I.V."/>
            <person name="Amato P."/>
            <person name="Bringel F."/>
        </authorList>
    </citation>
    <scope>NUCLEOTIDE SEQUENCE</scope>
    <source>
        <strain evidence="3">PDD-24b-2</strain>
    </source>
</reference>
<feature type="compositionally biased region" description="Polar residues" evidence="1">
    <location>
        <begin position="186"/>
        <end position="199"/>
    </location>
</feature>
<gene>
    <name evidence="3" type="ORF">MKK02DRAFT_29173</name>
</gene>
<dbReference type="GeneID" id="77726939"/>
<accession>A0AA38H3M9</accession>
<dbReference type="Proteomes" id="UP001164286">
    <property type="component" value="Unassembled WGS sequence"/>
</dbReference>
<proteinExistence type="predicted"/>
<protein>
    <submittedName>
        <fullName evidence="3">Uncharacterized protein</fullName>
    </submittedName>
</protein>
<keyword evidence="2" id="KW-0472">Membrane</keyword>
<dbReference type="Gene3D" id="3.40.50.1110">
    <property type="entry name" value="SGNH hydrolase"/>
    <property type="match status" value="1"/>
</dbReference>
<dbReference type="AlphaFoldDB" id="A0AA38H3M9"/>
<organism evidence="3 4">
    <name type="scientific">Dioszegia hungarica</name>
    <dbReference type="NCBI Taxonomy" id="4972"/>
    <lineage>
        <taxon>Eukaryota</taxon>
        <taxon>Fungi</taxon>
        <taxon>Dikarya</taxon>
        <taxon>Basidiomycota</taxon>
        <taxon>Agaricomycotina</taxon>
        <taxon>Tremellomycetes</taxon>
        <taxon>Tremellales</taxon>
        <taxon>Bulleribasidiaceae</taxon>
        <taxon>Dioszegia</taxon>
    </lineage>
</organism>
<keyword evidence="2" id="KW-1133">Transmembrane helix</keyword>
<sequence length="682" mass="74693">MSATAQGWLSGSAPGSPLIMAIPSIILESSIVLLLISACHSTLLAKYSPRQLSQLPPPPSSPTPPIAQPTPSSLTSTSPSSSSTFTPPFIPTCCPSAVCDDDPVLHLQLDLVVLAGSVARVVRERSRSIHVYVLKFLVCTPLASAPFVPHPAKVSVQASGPCVPVELGARPWLLIAALRLRGLTDPNASPNQCGPQAQGSARKRASQSKQVPSNSKPTPPRKLTEPHAFEPRLFVYLSTRFAQHPAPLTYPRSRAMINLTKTKSARLPANRAGSIAAASVIAFFLFIALASQLLSPSTATKHYFSSSTLFRKAPPSAWFGEGGYLRRNTTDGYATTYELRDVGKKEYTCDEYEISELGVGKCTSTPRLVKALRDNSIAQVAAATGAQLQVEGGNTAGIVEGVDEEIEPVEAELRRTAEILRGVKGKRVLYLGDSIDRYPLEELPLAAPSSSLLVLDPANGHILRRDDPPAGPTRGWTTTFFNIRLANSISSSHANDTTYHPSRRMHPDDFRIDFLFTFGLYHFPNLDDLTERIDLMDPIVGSEAPAEYDLICVNSGLWDMEAMVYPATPDRGITSEWVDRFVDRYIALIGFLRTKYGAHIPIAIRLTHDTHHNYDAQHFKPLRSEHIRQAQREVARRTGVRLLPFGQLMASQPGFFHWDGIHPTPEANLVHMETVLRMVQES</sequence>
<feature type="region of interest" description="Disordered" evidence="1">
    <location>
        <begin position="53"/>
        <end position="83"/>
    </location>
</feature>
<feature type="compositionally biased region" description="Pro residues" evidence="1">
    <location>
        <begin position="55"/>
        <end position="68"/>
    </location>
</feature>
<keyword evidence="4" id="KW-1185">Reference proteome</keyword>
<name>A0AA38H3M9_9TREE</name>
<evidence type="ECO:0000313" key="4">
    <source>
        <dbReference type="Proteomes" id="UP001164286"/>
    </source>
</evidence>
<feature type="transmembrane region" description="Helical" evidence="2">
    <location>
        <begin position="272"/>
        <end position="294"/>
    </location>
</feature>
<keyword evidence="2" id="KW-0812">Transmembrane</keyword>
<evidence type="ECO:0000256" key="1">
    <source>
        <dbReference type="SAM" id="MobiDB-lite"/>
    </source>
</evidence>
<feature type="transmembrane region" description="Helical" evidence="2">
    <location>
        <begin position="20"/>
        <end position="45"/>
    </location>
</feature>
<comment type="caution">
    <text evidence="3">The sequence shown here is derived from an EMBL/GenBank/DDBJ whole genome shotgun (WGS) entry which is preliminary data.</text>
</comment>
<dbReference type="InterPro" id="IPR036514">
    <property type="entry name" value="SGNH_hydro_sf"/>
</dbReference>
<feature type="compositionally biased region" description="Polar residues" evidence="1">
    <location>
        <begin position="207"/>
        <end position="216"/>
    </location>
</feature>
<feature type="region of interest" description="Disordered" evidence="1">
    <location>
        <begin position="186"/>
        <end position="225"/>
    </location>
</feature>
<feature type="compositionally biased region" description="Low complexity" evidence="1">
    <location>
        <begin position="69"/>
        <end position="83"/>
    </location>
</feature>
<evidence type="ECO:0000256" key="2">
    <source>
        <dbReference type="SAM" id="Phobius"/>
    </source>
</evidence>